<dbReference type="AlphaFoldDB" id="A0AAD5LS16"/>
<dbReference type="PANTHER" id="PTHR43215">
    <property type="entry name" value="RADIAL SPOKE HEAD 1 HOMOLOG"/>
    <property type="match status" value="1"/>
</dbReference>
<gene>
    <name evidence="2" type="ORF">P43SY_006881</name>
</gene>
<accession>A0AAD5LS16</accession>
<protein>
    <recommendedName>
        <fullName evidence="4">MORN repeat-containing protein</fullName>
    </recommendedName>
</protein>
<evidence type="ECO:0008006" key="4">
    <source>
        <dbReference type="Google" id="ProtNLM"/>
    </source>
</evidence>
<dbReference type="SMART" id="SM00698">
    <property type="entry name" value="MORN"/>
    <property type="match status" value="1"/>
</dbReference>
<organism evidence="2 3">
    <name type="scientific">Pythium insidiosum</name>
    <name type="common">Pythiosis disease agent</name>
    <dbReference type="NCBI Taxonomy" id="114742"/>
    <lineage>
        <taxon>Eukaryota</taxon>
        <taxon>Sar</taxon>
        <taxon>Stramenopiles</taxon>
        <taxon>Oomycota</taxon>
        <taxon>Peronosporomycetes</taxon>
        <taxon>Pythiales</taxon>
        <taxon>Pythiaceae</taxon>
        <taxon>Pythium</taxon>
    </lineage>
</organism>
<dbReference type="PANTHER" id="PTHR43215:SF14">
    <property type="entry name" value="RADIAL SPOKE HEAD 1 HOMOLOG"/>
    <property type="match status" value="1"/>
</dbReference>
<dbReference type="Proteomes" id="UP001209570">
    <property type="component" value="Unassembled WGS sequence"/>
</dbReference>
<keyword evidence="3" id="KW-1185">Reference proteome</keyword>
<dbReference type="InterPro" id="IPR003409">
    <property type="entry name" value="MORN"/>
</dbReference>
<evidence type="ECO:0000256" key="1">
    <source>
        <dbReference type="ARBA" id="ARBA00022737"/>
    </source>
</evidence>
<evidence type="ECO:0000313" key="3">
    <source>
        <dbReference type="Proteomes" id="UP001209570"/>
    </source>
</evidence>
<name>A0AAD5LS16_PYTIN</name>
<dbReference type="Pfam" id="PF02493">
    <property type="entry name" value="MORN"/>
    <property type="match status" value="2"/>
</dbReference>
<dbReference type="Gene3D" id="2.20.110.10">
    <property type="entry name" value="Histone H3 K4-specific methyltransferase SET7/9 N-terminal domain"/>
    <property type="match status" value="1"/>
</dbReference>
<dbReference type="GO" id="GO:0005829">
    <property type="term" value="C:cytosol"/>
    <property type="evidence" value="ECO:0007669"/>
    <property type="project" value="TreeGrafter"/>
</dbReference>
<proteinExistence type="predicted"/>
<keyword evidence="1" id="KW-0677">Repeat</keyword>
<dbReference type="SUPFAM" id="SSF82185">
    <property type="entry name" value="Histone H3 K4-specific methyltransferase SET7/9 N-terminal domain"/>
    <property type="match status" value="1"/>
</dbReference>
<sequence>MYRSRLDEAAPPLEFEFDPLRPCHAHDDATLGWPEYPYKQVVIDRLRAKFRQPPLGEEAAAGALLLARGDDTRAVFEVEQHYRYEDHGGDDAERGNGGWAALEARFRQERDAFRAAKRAFIRGETKKVAATIEGYAARQRDEDERAAFEAWKRRQFVKRYENGDKYDGEVLDKSGVLVPHGQGSLWVPLQDGLGAAAMGDIKRIPRYIGAWVDGQRHGRGKVFWRNGDAWEGTFRRDELQGKGLFSFGLGDDEWDDTLDSSRASTRETRVRYYDASQHVCWGDELVLGRRLRLFEIRRHGDPLAAVMRRQDVALEAETEFVILRHDEKTDRHLLRRSGTEDTRWVSLANVSFRLVPSKPITRLDP</sequence>
<comment type="caution">
    <text evidence="2">The sequence shown here is derived from an EMBL/GenBank/DDBJ whole genome shotgun (WGS) entry which is preliminary data.</text>
</comment>
<dbReference type="EMBL" id="JAKCXM010000020">
    <property type="protein sequence ID" value="KAJ0407563.1"/>
    <property type="molecule type" value="Genomic_DNA"/>
</dbReference>
<reference evidence="2" key="1">
    <citation type="submission" date="2021-12" db="EMBL/GenBank/DDBJ databases">
        <title>Prjna785345.</title>
        <authorList>
            <person name="Rujirawat T."/>
            <person name="Krajaejun T."/>
        </authorList>
    </citation>
    <scope>NUCLEOTIDE SEQUENCE</scope>
    <source>
        <strain evidence="2">Pi057C3</strain>
    </source>
</reference>
<evidence type="ECO:0000313" key="2">
    <source>
        <dbReference type="EMBL" id="KAJ0407563.1"/>
    </source>
</evidence>